<evidence type="ECO:0000256" key="2">
    <source>
        <dbReference type="SAM" id="SignalP"/>
    </source>
</evidence>
<keyword evidence="4" id="KW-1185">Reference proteome</keyword>
<feature type="compositionally biased region" description="Pro residues" evidence="1">
    <location>
        <begin position="27"/>
        <end position="53"/>
    </location>
</feature>
<organism evidence="3 4">
    <name type="scientific">Isoptericola dokdonensis DS-3</name>
    <dbReference type="NCBI Taxonomy" id="1300344"/>
    <lineage>
        <taxon>Bacteria</taxon>
        <taxon>Bacillati</taxon>
        <taxon>Actinomycetota</taxon>
        <taxon>Actinomycetes</taxon>
        <taxon>Micrococcales</taxon>
        <taxon>Promicromonosporaceae</taxon>
        <taxon>Isoptericola</taxon>
    </lineage>
</organism>
<keyword evidence="2" id="KW-0732">Signal</keyword>
<name>A0A168E9R8_9MICO</name>
<dbReference type="STRING" id="1300344.I598_0181"/>
<dbReference type="Proteomes" id="UP000076794">
    <property type="component" value="Chromosome"/>
</dbReference>
<proteinExistence type="predicted"/>
<sequence length="246" mass="24322">MVGVLAAALLTGCDAAAPGPAEAASPSAPPTPTPTPTAPDARPFPAPSAPAPTPAVVRAGAVELALPADAPTDRTGDGAVEITLDPATGDPATTLTLRSAGTFTLHPDGSATIADDGTAVGGLSAPAGTARFHLLAPDTLEVSADAETATTLGTSGVVSARWGDREGGDSLAVDATAWARHAGQAGVDVVWAELVAADAGVDTATMHDQLVCHALGAPDKDTWNLEPWRPDVGLVQVLAARCNPTG</sequence>
<dbReference type="InterPro" id="IPR019719">
    <property type="entry name" value="DUF2599"/>
</dbReference>
<gene>
    <name evidence="3" type="ORF">I598_0181</name>
</gene>
<dbReference type="PATRIC" id="fig|1300344.3.peg.176"/>
<feature type="chain" id="PRO_5007896525" description="DUF2599 domain-containing protein" evidence="2">
    <location>
        <begin position="24"/>
        <end position="246"/>
    </location>
</feature>
<evidence type="ECO:0000313" key="3">
    <source>
        <dbReference type="EMBL" id="ANC29772.1"/>
    </source>
</evidence>
<evidence type="ECO:0008006" key="5">
    <source>
        <dbReference type="Google" id="ProtNLM"/>
    </source>
</evidence>
<dbReference type="Pfam" id="PF10783">
    <property type="entry name" value="DUF2599"/>
    <property type="match status" value="1"/>
</dbReference>
<evidence type="ECO:0000256" key="1">
    <source>
        <dbReference type="SAM" id="MobiDB-lite"/>
    </source>
</evidence>
<dbReference type="KEGG" id="ido:I598_0181"/>
<feature type="signal peptide" evidence="2">
    <location>
        <begin position="1"/>
        <end position="23"/>
    </location>
</feature>
<evidence type="ECO:0000313" key="4">
    <source>
        <dbReference type="Proteomes" id="UP000076794"/>
    </source>
</evidence>
<feature type="compositionally biased region" description="Low complexity" evidence="1">
    <location>
        <begin position="17"/>
        <end position="26"/>
    </location>
</feature>
<dbReference type="EMBL" id="CP014209">
    <property type="protein sequence ID" value="ANC29772.1"/>
    <property type="molecule type" value="Genomic_DNA"/>
</dbReference>
<dbReference type="AlphaFoldDB" id="A0A168E9R8"/>
<feature type="region of interest" description="Disordered" evidence="1">
    <location>
        <begin position="17"/>
        <end position="53"/>
    </location>
</feature>
<protein>
    <recommendedName>
        <fullName evidence="5">DUF2599 domain-containing protein</fullName>
    </recommendedName>
</protein>
<accession>A0A168E9R8</accession>
<reference evidence="3 4" key="1">
    <citation type="submission" date="2016-01" db="EMBL/GenBank/DDBJ databases">
        <title>Complete genome sequence of a soil Actinobacterium, Isoptericola dokdonensis DS-3.</title>
        <authorList>
            <person name="Kwon S.-K."/>
            <person name="Kim J.F."/>
        </authorList>
    </citation>
    <scope>NUCLEOTIDE SEQUENCE [LARGE SCALE GENOMIC DNA]</scope>
    <source>
        <strain evidence="3 4">DS-3</strain>
    </source>
</reference>